<dbReference type="SUPFAM" id="SSF53448">
    <property type="entry name" value="Nucleotide-diphospho-sugar transferases"/>
    <property type="match status" value="1"/>
</dbReference>
<reference evidence="3" key="1">
    <citation type="submission" date="2017-09" db="EMBL/GenBank/DDBJ databases">
        <title>Depth-based differentiation of microbial function through sediment-hosted aquifers and enrichment of novel symbionts in the deep terrestrial subsurface.</title>
        <authorList>
            <person name="Probst A.J."/>
            <person name="Ladd B."/>
            <person name="Jarett J.K."/>
            <person name="Geller-Mcgrath D.E."/>
            <person name="Sieber C.M.K."/>
            <person name="Emerson J.B."/>
            <person name="Anantharaman K."/>
            <person name="Thomas B.C."/>
            <person name="Malmstrom R."/>
            <person name="Stieglmeier M."/>
            <person name="Klingl A."/>
            <person name="Woyke T."/>
            <person name="Ryan C.M."/>
            <person name="Banfield J.F."/>
        </authorList>
    </citation>
    <scope>NUCLEOTIDE SEQUENCE [LARGE SCALE GENOMIC DNA]</scope>
</reference>
<comment type="caution">
    <text evidence="2">The sequence shown here is derived from an EMBL/GenBank/DDBJ whole genome shotgun (WGS) entry which is preliminary data.</text>
</comment>
<sequence length="49" mass="5315">IIIDDGSKDKTGEIADKLASQNKKIKVIHHSPNRGYGAALKSGMYAARF</sequence>
<dbReference type="Gene3D" id="3.90.550.10">
    <property type="entry name" value="Spore Coat Polysaccharide Biosynthesis Protein SpsA, Chain A"/>
    <property type="match status" value="1"/>
</dbReference>
<keyword evidence="2" id="KW-0808">Transferase</keyword>
<feature type="non-terminal residue" evidence="2">
    <location>
        <position position="49"/>
    </location>
</feature>
<organism evidence="2 3">
    <name type="scientific">Candidatus Shapirobacteria bacterium CG_4_9_14_3_um_filter_39_13</name>
    <dbReference type="NCBI Taxonomy" id="1974479"/>
    <lineage>
        <taxon>Bacteria</taxon>
        <taxon>Candidatus Shapironibacteriota</taxon>
    </lineage>
</organism>
<proteinExistence type="predicted"/>
<gene>
    <name evidence="2" type="ORF">CO169_01805</name>
</gene>
<evidence type="ECO:0000313" key="2">
    <source>
        <dbReference type="EMBL" id="PJA49508.1"/>
    </source>
</evidence>
<accession>A0A2M7XLH6</accession>
<evidence type="ECO:0000313" key="3">
    <source>
        <dbReference type="Proteomes" id="UP000230062"/>
    </source>
</evidence>
<evidence type="ECO:0000259" key="1">
    <source>
        <dbReference type="Pfam" id="PF00535"/>
    </source>
</evidence>
<dbReference type="EMBL" id="PFWP01000052">
    <property type="protein sequence ID" value="PJA49508.1"/>
    <property type="molecule type" value="Genomic_DNA"/>
</dbReference>
<dbReference type="GO" id="GO:0006487">
    <property type="term" value="P:protein N-linked glycosylation"/>
    <property type="evidence" value="ECO:0007669"/>
    <property type="project" value="TreeGrafter"/>
</dbReference>
<dbReference type="PANTHER" id="PTHR10859:SF91">
    <property type="entry name" value="DOLICHYL-PHOSPHATE BETA-GLUCOSYLTRANSFERASE"/>
    <property type="match status" value="1"/>
</dbReference>
<protein>
    <submittedName>
        <fullName evidence="2">Glycosyltransferase family 2 protein</fullName>
    </submittedName>
</protein>
<dbReference type="InterPro" id="IPR029044">
    <property type="entry name" value="Nucleotide-diphossugar_trans"/>
</dbReference>
<name>A0A2M7XLH6_9BACT</name>
<dbReference type="AlphaFoldDB" id="A0A2M7XLH6"/>
<feature type="domain" description="Glycosyltransferase 2-like" evidence="1">
    <location>
        <begin position="1"/>
        <end position="48"/>
    </location>
</feature>
<dbReference type="InterPro" id="IPR001173">
    <property type="entry name" value="Glyco_trans_2-like"/>
</dbReference>
<dbReference type="Proteomes" id="UP000230062">
    <property type="component" value="Unassembled WGS sequence"/>
</dbReference>
<dbReference type="GO" id="GO:0016740">
    <property type="term" value="F:transferase activity"/>
    <property type="evidence" value="ECO:0007669"/>
    <property type="project" value="UniProtKB-KW"/>
</dbReference>
<dbReference type="Pfam" id="PF00535">
    <property type="entry name" value="Glycos_transf_2"/>
    <property type="match status" value="1"/>
</dbReference>
<feature type="non-terminal residue" evidence="2">
    <location>
        <position position="1"/>
    </location>
</feature>
<dbReference type="PANTHER" id="PTHR10859">
    <property type="entry name" value="GLYCOSYL TRANSFERASE"/>
    <property type="match status" value="1"/>
</dbReference>